<organism evidence="12 13">
    <name type="scientific">Candidatus Doriopsillibacter californiensis</name>
    <dbReference type="NCBI Taxonomy" id="2970740"/>
    <lineage>
        <taxon>Bacteria</taxon>
        <taxon>Pseudomonadati</taxon>
        <taxon>Pseudomonadota</taxon>
        <taxon>Gammaproteobacteria</taxon>
        <taxon>Candidatus Tethybacterales</taxon>
        <taxon>Candidatus Persebacteraceae</taxon>
        <taxon>Candidatus Doriopsillibacter</taxon>
    </lineage>
</organism>
<dbReference type="Gene3D" id="1.10.730.10">
    <property type="entry name" value="Isoleucyl-tRNA Synthetase, Domain 1"/>
    <property type="match status" value="1"/>
</dbReference>
<dbReference type="Pfam" id="PF10458">
    <property type="entry name" value="Val_tRNA-synt_C"/>
    <property type="match status" value="1"/>
</dbReference>
<evidence type="ECO:0000259" key="11">
    <source>
        <dbReference type="Pfam" id="PF10458"/>
    </source>
</evidence>
<gene>
    <name evidence="8" type="primary">valS</name>
    <name evidence="12" type="ORF">NQX30_03630</name>
</gene>
<evidence type="ECO:0000259" key="9">
    <source>
        <dbReference type="Pfam" id="PF00133"/>
    </source>
</evidence>
<comment type="domain">
    <text evidence="8">ValRS has two distinct active sites: one for aminoacylation and one for editing. The misactivated threonine is translocated from the active site to the editing site.</text>
</comment>
<feature type="coiled-coil region" evidence="8">
    <location>
        <begin position="865"/>
        <end position="892"/>
    </location>
</feature>
<reference evidence="12" key="1">
    <citation type="submission" date="2022-08" db="EMBL/GenBank/DDBJ databases">
        <authorList>
            <person name="Dzunkova M."/>
            <person name="La Clair J."/>
            <person name="Tyml T."/>
            <person name="Doud D."/>
            <person name="Schulz F."/>
            <person name="Piquer S."/>
            <person name="Porcel Sanchis D."/>
            <person name="Osborn A."/>
            <person name="Robinson D."/>
            <person name="Louie K.B."/>
            <person name="Bowen B.P."/>
            <person name="Bowers R."/>
            <person name="Lee J."/>
            <person name="Arnau Llombart V."/>
            <person name="Diaz Villanueva W."/>
            <person name="Gosliner T."/>
            <person name="Northen T."/>
            <person name="Cheng J.-F."/>
            <person name="Burkart M.D."/>
            <person name="Woyke T."/>
        </authorList>
    </citation>
    <scope>NUCLEOTIDE SEQUENCE</scope>
    <source>
        <strain evidence="12">Df01</strain>
    </source>
</reference>
<dbReference type="PROSITE" id="PS00178">
    <property type="entry name" value="AA_TRNA_LIGASE_I"/>
    <property type="match status" value="1"/>
</dbReference>
<evidence type="ECO:0000256" key="3">
    <source>
        <dbReference type="ARBA" id="ARBA00022741"/>
    </source>
</evidence>
<keyword evidence="4 8" id="KW-0067">ATP-binding</keyword>
<dbReference type="CDD" id="cd07962">
    <property type="entry name" value="Anticodon_Ia_Val"/>
    <property type="match status" value="1"/>
</dbReference>
<comment type="catalytic activity">
    <reaction evidence="7 8">
        <text>tRNA(Val) + L-valine + ATP = L-valyl-tRNA(Val) + AMP + diphosphate</text>
        <dbReference type="Rhea" id="RHEA:10704"/>
        <dbReference type="Rhea" id="RHEA-COMP:9672"/>
        <dbReference type="Rhea" id="RHEA-COMP:9708"/>
        <dbReference type="ChEBI" id="CHEBI:30616"/>
        <dbReference type="ChEBI" id="CHEBI:33019"/>
        <dbReference type="ChEBI" id="CHEBI:57762"/>
        <dbReference type="ChEBI" id="CHEBI:78442"/>
        <dbReference type="ChEBI" id="CHEBI:78537"/>
        <dbReference type="ChEBI" id="CHEBI:456215"/>
        <dbReference type="EC" id="6.1.1.9"/>
    </reaction>
</comment>
<feature type="domain" description="Methionyl/Valyl/Leucyl/Isoleucyl-tRNA synthetase anticodon-binding" evidence="10">
    <location>
        <begin position="658"/>
        <end position="804"/>
    </location>
</feature>
<dbReference type="InterPro" id="IPR013155">
    <property type="entry name" value="M/V/L/I-tRNA-synth_anticd-bd"/>
</dbReference>
<keyword evidence="3 8" id="KW-0547">Nucleotide-binding</keyword>
<dbReference type="NCBIfam" id="NF004349">
    <property type="entry name" value="PRK05729.1"/>
    <property type="match status" value="1"/>
</dbReference>
<comment type="similarity">
    <text evidence="8">Belongs to the class-I aminoacyl-tRNA synthetase family. ValS type 1 subfamily.</text>
</comment>
<dbReference type="NCBIfam" id="TIGR00422">
    <property type="entry name" value="valS"/>
    <property type="match status" value="1"/>
</dbReference>
<keyword evidence="1 8" id="KW-0963">Cytoplasm</keyword>
<dbReference type="InterPro" id="IPR037118">
    <property type="entry name" value="Val-tRNA_synth_C_sf"/>
</dbReference>
<keyword evidence="8" id="KW-0175">Coiled coil</keyword>
<evidence type="ECO:0000256" key="5">
    <source>
        <dbReference type="ARBA" id="ARBA00022917"/>
    </source>
</evidence>
<feature type="domain" description="Valyl-tRNA synthetase tRNA-binding arm" evidence="11">
    <location>
        <begin position="866"/>
        <end position="919"/>
    </location>
</feature>
<keyword evidence="2 8" id="KW-0436">Ligase</keyword>
<dbReference type="InterPro" id="IPR001412">
    <property type="entry name" value="aa-tRNA-synth_I_CS"/>
</dbReference>
<evidence type="ECO:0000256" key="7">
    <source>
        <dbReference type="ARBA" id="ARBA00047552"/>
    </source>
</evidence>
<dbReference type="PRINTS" id="PR00986">
    <property type="entry name" value="TRNASYNTHVAL"/>
</dbReference>
<reference evidence="12" key="2">
    <citation type="journal article" date="2023" name="Microbiome">
        <title>Synthase-selected sorting approach identifies a beta-lactone synthase in a nudibranch symbiotic bacterium.</title>
        <authorList>
            <person name="Dzunkova M."/>
            <person name="La Clair J.J."/>
            <person name="Tyml T."/>
            <person name="Doud D."/>
            <person name="Schulz F."/>
            <person name="Piquer-Esteban S."/>
            <person name="Porcel Sanchis D."/>
            <person name="Osborn A."/>
            <person name="Robinson D."/>
            <person name="Louie K.B."/>
            <person name="Bowen B.P."/>
            <person name="Bowers R.M."/>
            <person name="Lee J."/>
            <person name="Arnau V."/>
            <person name="Diaz-Villanueva W."/>
            <person name="Stepanauskas R."/>
            <person name="Gosliner T."/>
            <person name="Date S.V."/>
            <person name="Northen T.R."/>
            <person name="Cheng J.F."/>
            <person name="Burkart M.D."/>
            <person name="Woyke T."/>
        </authorList>
    </citation>
    <scope>NUCLEOTIDE SEQUENCE</scope>
    <source>
        <strain evidence="12">Df01</strain>
    </source>
</reference>
<dbReference type="SUPFAM" id="SSF50677">
    <property type="entry name" value="ValRS/IleRS/LeuRS editing domain"/>
    <property type="match status" value="1"/>
</dbReference>
<comment type="subunit">
    <text evidence="8">Monomer.</text>
</comment>
<keyword evidence="6 8" id="KW-0030">Aminoacyl-tRNA synthetase</keyword>
<dbReference type="InterPro" id="IPR009008">
    <property type="entry name" value="Val/Leu/Ile-tRNA-synth_edit"/>
</dbReference>
<evidence type="ECO:0000256" key="2">
    <source>
        <dbReference type="ARBA" id="ARBA00022598"/>
    </source>
</evidence>
<feature type="domain" description="Aminoacyl-tRNA synthetase class Ia" evidence="9">
    <location>
        <begin position="25"/>
        <end position="617"/>
    </location>
</feature>
<dbReference type="Pfam" id="PF08264">
    <property type="entry name" value="Anticodon_1"/>
    <property type="match status" value="1"/>
</dbReference>
<comment type="subcellular location">
    <subcellularLocation>
        <location evidence="8">Cytoplasm</location>
    </subcellularLocation>
</comment>
<dbReference type="InterPro" id="IPR002300">
    <property type="entry name" value="aa-tRNA-synth_Ia"/>
</dbReference>
<accession>A0ABT7QL72</accession>
<feature type="short sequence motif" description="'KMSKS' region" evidence="8">
    <location>
        <begin position="540"/>
        <end position="544"/>
    </location>
</feature>
<dbReference type="Pfam" id="PF00133">
    <property type="entry name" value="tRNA-synt_1"/>
    <property type="match status" value="1"/>
</dbReference>
<dbReference type="EC" id="6.1.1.9" evidence="8"/>
<dbReference type="EMBL" id="JANQAO010000002">
    <property type="protein sequence ID" value="MDM5147461.1"/>
    <property type="molecule type" value="Genomic_DNA"/>
</dbReference>
<evidence type="ECO:0000313" key="12">
    <source>
        <dbReference type="EMBL" id="MDM5147461.1"/>
    </source>
</evidence>
<evidence type="ECO:0000256" key="1">
    <source>
        <dbReference type="ARBA" id="ARBA00022490"/>
    </source>
</evidence>
<dbReference type="CDD" id="cd00817">
    <property type="entry name" value="ValRS_core"/>
    <property type="match status" value="1"/>
</dbReference>
<dbReference type="Gene3D" id="3.40.50.620">
    <property type="entry name" value="HUPs"/>
    <property type="match status" value="2"/>
</dbReference>
<comment type="domain">
    <text evidence="8">The C-terminal coiled-coil domain is crucial for aminoacylation activity.</text>
</comment>
<dbReference type="SUPFAM" id="SSF46589">
    <property type="entry name" value="tRNA-binding arm"/>
    <property type="match status" value="1"/>
</dbReference>
<proteinExistence type="inferred from homology"/>
<dbReference type="InterPro" id="IPR033705">
    <property type="entry name" value="Anticodon_Ia_Val"/>
</dbReference>
<feature type="binding site" evidence="8">
    <location>
        <position position="543"/>
    </location>
    <ligand>
        <name>ATP</name>
        <dbReference type="ChEBI" id="CHEBI:30616"/>
    </ligand>
</feature>
<evidence type="ECO:0000256" key="8">
    <source>
        <dbReference type="HAMAP-Rule" id="MF_02004"/>
    </source>
</evidence>
<feature type="short sequence motif" description="'HIGH' region" evidence="8">
    <location>
        <begin position="54"/>
        <end position="64"/>
    </location>
</feature>
<keyword evidence="5 8" id="KW-0648">Protein biosynthesis</keyword>
<dbReference type="InterPro" id="IPR002303">
    <property type="entry name" value="Valyl-tRNA_ligase"/>
</dbReference>
<dbReference type="Proteomes" id="UP001168167">
    <property type="component" value="Unassembled WGS sequence"/>
</dbReference>
<keyword evidence="13" id="KW-1185">Reference proteome</keyword>
<evidence type="ECO:0000313" key="13">
    <source>
        <dbReference type="Proteomes" id="UP001168167"/>
    </source>
</evidence>
<evidence type="ECO:0000256" key="6">
    <source>
        <dbReference type="ARBA" id="ARBA00023146"/>
    </source>
</evidence>
<dbReference type="HAMAP" id="MF_02004">
    <property type="entry name" value="Val_tRNA_synth_type1"/>
    <property type="match status" value="1"/>
</dbReference>
<name>A0ABT7QL72_9GAMM</name>
<dbReference type="InterPro" id="IPR009080">
    <property type="entry name" value="tRNAsynth_Ia_anticodon-bd"/>
</dbReference>
<dbReference type="SUPFAM" id="SSF52374">
    <property type="entry name" value="Nucleotidylyl transferase"/>
    <property type="match status" value="1"/>
</dbReference>
<dbReference type="GO" id="GO:0004832">
    <property type="term" value="F:valine-tRNA ligase activity"/>
    <property type="evidence" value="ECO:0007669"/>
    <property type="project" value="UniProtKB-EC"/>
</dbReference>
<protein>
    <recommendedName>
        <fullName evidence="8">Valine--tRNA ligase</fullName>
        <ecNumber evidence="8">6.1.1.9</ecNumber>
    </recommendedName>
    <alternativeName>
        <fullName evidence="8">Valyl-tRNA synthetase</fullName>
        <shortName evidence="8">ValRS</shortName>
    </alternativeName>
</protein>
<dbReference type="InterPro" id="IPR010978">
    <property type="entry name" value="tRNA-bd_arm"/>
</dbReference>
<dbReference type="InterPro" id="IPR014729">
    <property type="entry name" value="Rossmann-like_a/b/a_fold"/>
</dbReference>
<dbReference type="PANTHER" id="PTHR11946:SF93">
    <property type="entry name" value="VALINE--TRNA LIGASE, CHLOROPLASTIC_MITOCHONDRIAL 2"/>
    <property type="match status" value="1"/>
</dbReference>
<dbReference type="PANTHER" id="PTHR11946">
    <property type="entry name" value="VALYL-TRNA SYNTHETASES"/>
    <property type="match status" value="1"/>
</dbReference>
<sequence length="923" mass="104416">MTDESNATNFGALEKHFDASTVEEKWCQRWEEGNLFDSSPQDGRDNYCIMLPPPNVTGTLHMGHAFQHTLMDALTRRERMRGRNVLWQAGTDHAGIATQIVVTRELATKGIDAATLTREEFLCNAWAWKEQSGNTISEQMRRLGASCDWTRSRFTMDDKLSATVTEVFVRLYEAGLIYRGKRLVNWDPVLLTAVSDLEVTNSEEEGVMYYVRYPFVGDEKNGIVIGTTRPETILVDGAIAVHPDDKRYAPLLGQQVHVPLTDPPRQIEIIADTYVEPEFGSGCVKITAAHDFNDYEVYKRHADKNIPVVVLFTPDAKMNDNAPADYRGMDRFAAREKIVEDLKKAGLLIKSEAHQYKLPRGDRSGVVLEPMLTDQWFMRMDEMAGKALKLADDGKVRFVPANWRKTYDQWLNNIQDWCLSRQLLWGHRIPAWYDEDGNIIVACNEADAVVKAGGKTLRRDDDVLDTWFSSALWPFSTLGWPDTDNPHFQHYFPTSVLVTGFDILFFWVARMVMMSEHFTGQTPFRDVYITGLVRDAEGQKMSKSKGNVLDPMDLIDGIDLAALVQKRTSGLMNPAKADAIKATTEKYFANGIPAYGVDALRFTFASLASYGRDIKFDLERCAGYRNFCNKLWNAARFVLGVCDKESEKGKMAPPSIADRWLISRLQHTEEAVSEAFGIYRFDLAAQAAYQFVWNEYCDWYVEIAKIQLRSDAAVARRTRHTLVRVLESALRLLHPLMPFVTDELWEKIAPLAGVPAAASVMLTAWPEAEDTYKDTEAEVVINRLIALVDGCRRLRGEVGIPPAARPVLLVCGDSTALVPLRECIEKLARFESINMTEVLPDYLPRTDIEGFSIAIEWEADNSVSRELLTQKLEKLEKELQAVQVSLTNAQFIQRAPAAVVDKKRSRCVALQKERDDIFRQLVG</sequence>
<evidence type="ECO:0000256" key="4">
    <source>
        <dbReference type="ARBA" id="ARBA00022840"/>
    </source>
</evidence>
<comment type="function">
    <text evidence="8">Catalyzes the attachment of valine to tRNA(Val). As ValRS can inadvertently accommodate and process structurally similar amino acids such as threonine, to avoid such errors, it has a 'posttransfer' editing activity that hydrolyzes mischarged Thr-tRNA(Val) in a tRNA-dependent manner.</text>
</comment>
<comment type="caution">
    <text evidence="12">The sequence shown here is derived from an EMBL/GenBank/DDBJ whole genome shotgun (WGS) entry which is preliminary data.</text>
</comment>
<dbReference type="Gene3D" id="1.10.287.380">
    <property type="entry name" value="Valyl-tRNA synthetase, C-terminal domain"/>
    <property type="match status" value="1"/>
</dbReference>
<evidence type="ECO:0000259" key="10">
    <source>
        <dbReference type="Pfam" id="PF08264"/>
    </source>
</evidence>
<dbReference type="SUPFAM" id="SSF47323">
    <property type="entry name" value="Anticodon-binding domain of a subclass of class I aminoacyl-tRNA synthetases"/>
    <property type="match status" value="1"/>
</dbReference>
<dbReference type="InterPro" id="IPR019499">
    <property type="entry name" value="Val-tRNA_synth_tRNA-bd"/>
</dbReference>